<dbReference type="EMBL" id="BSOP01000019">
    <property type="protein sequence ID" value="GLR51613.1"/>
    <property type="molecule type" value="Genomic_DNA"/>
</dbReference>
<protein>
    <submittedName>
        <fullName evidence="2">Pilus assembly protein CpaD</fullName>
    </submittedName>
</protein>
<dbReference type="Pfam" id="PF09476">
    <property type="entry name" value="Pilus_CpaD"/>
    <property type="match status" value="1"/>
</dbReference>
<gene>
    <name evidence="2" type="primary">cpaD</name>
    <name evidence="2" type="ORF">GCM10007923_28220</name>
</gene>
<name>A0ABQ5ZFP9_9HYPH</name>
<sequence length="222" mass="23930">MHRPLPMRAALAATLILSATLLAACGARPDRSTTASIPDDYRTRHPIVLSETAQTMDIPVATGDRALTMAMRDNIRGFAADHAAKSRSAVQIMLPRGSANAATANYLRKDIRTTLTVAGIKRDQLIETSYDASGYGANAPIRLAFFAITAQAGPCGEWPEDLVVNTMENKNYQNFGCASQANLAAQIANPMDLVQPRGMTEIDAARRSTVIDDYRDIGQPPL</sequence>
<evidence type="ECO:0000313" key="3">
    <source>
        <dbReference type="Proteomes" id="UP001156702"/>
    </source>
</evidence>
<comment type="caution">
    <text evidence="2">The sequence shown here is derived from an EMBL/GenBank/DDBJ whole genome shotgun (WGS) entry which is preliminary data.</text>
</comment>
<feature type="chain" id="PRO_5046339644" evidence="1">
    <location>
        <begin position="24"/>
        <end position="222"/>
    </location>
</feature>
<proteinExistence type="predicted"/>
<dbReference type="InterPro" id="IPR019027">
    <property type="entry name" value="Pilus_biogenesis_CpaD-related"/>
</dbReference>
<evidence type="ECO:0000256" key="1">
    <source>
        <dbReference type="SAM" id="SignalP"/>
    </source>
</evidence>
<keyword evidence="3" id="KW-1185">Reference proteome</keyword>
<dbReference type="Proteomes" id="UP001156702">
    <property type="component" value="Unassembled WGS sequence"/>
</dbReference>
<feature type="signal peptide" evidence="1">
    <location>
        <begin position="1"/>
        <end position="23"/>
    </location>
</feature>
<dbReference type="InterPro" id="IPR013361">
    <property type="entry name" value="Pilus_CpaD"/>
</dbReference>
<reference evidence="3" key="1">
    <citation type="journal article" date="2019" name="Int. J. Syst. Evol. Microbiol.">
        <title>The Global Catalogue of Microorganisms (GCM) 10K type strain sequencing project: providing services to taxonomists for standard genome sequencing and annotation.</title>
        <authorList>
            <consortium name="The Broad Institute Genomics Platform"/>
            <consortium name="The Broad Institute Genome Sequencing Center for Infectious Disease"/>
            <person name="Wu L."/>
            <person name="Ma J."/>
        </authorList>
    </citation>
    <scope>NUCLEOTIDE SEQUENCE [LARGE SCALE GENOMIC DNA]</scope>
    <source>
        <strain evidence="3">NBRC 102122</strain>
    </source>
</reference>
<keyword evidence="1" id="KW-0732">Signal</keyword>
<evidence type="ECO:0000313" key="2">
    <source>
        <dbReference type="EMBL" id="GLR51613.1"/>
    </source>
</evidence>
<dbReference type="PROSITE" id="PS51257">
    <property type="entry name" value="PROKAR_LIPOPROTEIN"/>
    <property type="match status" value="1"/>
</dbReference>
<dbReference type="NCBIfam" id="TIGR02522">
    <property type="entry name" value="pilus_cpaD"/>
    <property type="match status" value="1"/>
</dbReference>
<accession>A0ABQ5ZFP9</accession>
<dbReference type="RefSeq" id="WP_244770375.1">
    <property type="nucleotide sequence ID" value="NZ_BSOP01000019.1"/>
</dbReference>
<organism evidence="2 3">
    <name type="scientific">Shinella yambaruensis</name>
    <dbReference type="NCBI Taxonomy" id="415996"/>
    <lineage>
        <taxon>Bacteria</taxon>
        <taxon>Pseudomonadati</taxon>
        <taxon>Pseudomonadota</taxon>
        <taxon>Alphaproteobacteria</taxon>
        <taxon>Hyphomicrobiales</taxon>
        <taxon>Rhizobiaceae</taxon>
        <taxon>Shinella</taxon>
    </lineage>
</organism>